<organism evidence="9 10">
    <name type="scientific">Tropilaelaps mercedesae</name>
    <dbReference type="NCBI Taxonomy" id="418985"/>
    <lineage>
        <taxon>Eukaryota</taxon>
        <taxon>Metazoa</taxon>
        <taxon>Ecdysozoa</taxon>
        <taxon>Arthropoda</taxon>
        <taxon>Chelicerata</taxon>
        <taxon>Arachnida</taxon>
        <taxon>Acari</taxon>
        <taxon>Parasitiformes</taxon>
        <taxon>Mesostigmata</taxon>
        <taxon>Gamasina</taxon>
        <taxon>Dermanyssoidea</taxon>
        <taxon>Laelapidae</taxon>
        <taxon>Tropilaelaps</taxon>
    </lineage>
</organism>
<comment type="similarity">
    <text evidence="6">Belongs to the BRMS1 family.</text>
</comment>
<keyword evidence="5" id="KW-0539">Nucleus</keyword>
<dbReference type="FunCoup" id="A0A1V9XRF9">
    <property type="interactions" value="515"/>
</dbReference>
<protein>
    <submittedName>
        <fullName evidence="9">Breast cancer metastasis-suppressor 1 protein-A-like</fullName>
    </submittedName>
</protein>
<feature type="compositionally biased region" description="Basic and acidic residues" evidence="8">
    <location>
        <begin position="1"/>
        <end position="21"/>
    </location>
</feature>
<dbReference type="PANTHER" id="PTHR21964">
    <property type="entry name" value="BREAST CANCER METASTASIS-SUPPRESSOR 1"/>
    <property type="match status" value="1"/>
</dbReference>
<dbReference type="Pfam" id="PF08598">
    <property type="entry name" value="Sds3"/>
    <property type="match status" value="1"/>
</dbReference>
<accession>A0A1V9XRF9</accession>
<evidence type="ECO:0000256" key="3">
    <source>
        <dbReference type="ARBA" id="ARBA00023015"/>
    </source>
</evidence>
<dbReference type="STRING" id="418985.A0A1V9XRF9"/>
<dbReference type="GO" id="GO:0010468">
    <property type="term" value="P:regulation of gene expression"/>
    <property type="evidence" value="ECO:0007669"/>
    <property type="project" value="UniProtKB-ARBA"/>
</dbReference>
<dbReference type="OrthoDB" id="20886at2759"/>
<dbReference type="InParanoid" id="A0A1V9XRF9"/>
<feature type="compositionally biased region" description="Basic and acidic residues" evidence="8">
    <location>
        <begin position="185"/>
        <end position="194"/>
    </location>
</feature>
<evidence type="ECO:0000313" key="10">
    <source>
        <dbReference type="Proteomes" id="UP000192247"/>
    </source>
</evidence>
<dbReference type="EMBL" id="MNPL01005428">
    <property type="protein sequence ID" value="OQR76023.1"/>
    <property type="molecule type" value="Genomic_DNA"/>
</dbReference>
<keyword evidence="4" id="KW-0804">Transcription</keyword>
<feature type="region of interest" description="Disordered" evidence="8">
    <location>
        <begin position="1"/>
        <end position="41"/>
    </location>
</feature>
<dbReference type="AlphaFoldDB" id="A0A1V9XRF9"/>
<proteinExistence type="inferred from homology"/>
<feature type="coiled-coil region" evidence="7">
    <location>
        <begin position="126"/>
        <end position="164"/>
    </location>
</feature>
<dbReference type="GO" id="GO:0005654">
    <property type="term" value="C:nucleoplasm"/>
    <property type="evidence" value="ECO:0007669"/>
    <property type="project" value="UniProtKB-ARBA"/>
</dbReference>
<evidence type="ECO:0000256" key="6">
    <source>
        <dbReference type="ARBA" id="ARBA00038256"/>
    </source>
</evidence>
<evidence type="ECO:0000256" key="4">
    <source>
        <dbReference type="ARBA" id="ARBA00023163"/>
    </source>
</evidence>
<keyword evidence="10" id="KW-1185">Reference proteome</keyword>
<gene>
    <name evidence="9" type="ORF">BIW11_08039</name>
</gene>
<name>A0A1V9XRF9_9ACAR</name>
<evidence type="ECO:0000313" key="9">
    <source>
        <dbReference type="EMBL" id="OQR76023.1"/>
    </source>
</evidence>
<evidence type="ECO:0000256" key="2">
    <source>
        <dbReference type="ARBA" id="ARBA00022491"/>
    </source>
</evidence>
<reference evidence="9 10" key="1">
    <citation type="journal article" date="2017" name="Gigascience">
        <title>Draft genome of the honey bee ectoparasitic mite, Tropilaelaps mercedesae, is shaped by the parasitic life history.</title>
        <authorList>
            <person name="Dong X."/>
            <person name="Armstrong S.D."/>
            <person name="Xia D."/>
            <person name="Makepeace B.L."/>
            <person name="Darby A.C."/>
            <person name="Kadowaki T."/>
        </authorList>
    </citation>
    <scope>NUCLEOTIDE SEQUENCE [LARGE SCALE GENOMIC DNA]</scope>
    <source>
        <strain evidence="9">Wuxi-XJTLU</strain>
    </source>
</reference>
<dbReference type="SMART" id="SM01401">
    <property type="entry name" value="Sds3"/>
    <property type="match status" value="1"/>
</dbReference>
<evidence type="ECO:0000256" key="7">
    <source>
        <dbReference type="SAM" id="Coils"/>
    </source>
</evidence>
<comment type="caution">
    <text evidence="9">The sequence shown here is derived from an EMBL/GenBank/DDBJ whole genome shotgun (WGS) entry which is preliminary data.</text>
</comment>
<feature type="compositionally biased region" description="Acidic residues" evidence="8">
    <location>
        <begin position="22"/>
        <end position="41"/>
    </location>
</feature>
<dbReference type="FunFam" id="1.20.5.1500:FF:000002">
    <property type="entry name" value="breast cancer metastasis-suppressor 1-like protein-A"/>
    <property type="match status" value="1"/>
</dbReference>
<dbReference type="Gene3D" id="1.20.5.1500">
    <property type="match status" value="1"/>
</dbReference>
<evidence type="ECO:0000256" key="1">
    <source>
        <dbReference type="ARBA" id="ARBA00004123"/>
    </source>
</evidence>
<keyword evidence="3" id="KW-0805">Transcription regulation</keyword>
<evidence type="ECO:0000256" key="5">
    <source>
        <dbReference type="ARBA" id="ARBA00023242"/>
    </source>
</evidence>
<dbReference type="Proteomes" id="UP000192247">
    <property type="component" value="Unassembled WGS sequence"/>
</dbReference>
<dbReference type="InterPro" id="IPR013907">
    <property type="entry name" value="Sds3"/>
</dbReference>
<feature type="region of interest" description="Disordered" evidence="8">
    <location>
        <begin position="176"/>
        <end position="198"/>
    </location>
</feature>
<keyword evidence="7" id="KW-0175">Coiled coil</keyword>
<sequence>MSRRAAVKDDSDQEMDEHSSDNEDSDTSSASDDDSSSDMDDLDCERRRLDCVDDMIHLERQFLILKEQLYSERIKLIDRKLSEIRSGHADEYLVPLAELREALSTRVEVAKVHLSLRLQSIKSRFEAETLAAKQTYENDVNNLKDEMVNEIREKIRHLEEERTQPASYIMADFCNMHKGNKGRSRKADPNDPERRKKPVTVSGPYIVYMLRENEIMEDWATIRKALRGTRWAEHGDSNGDRAILYT</sequence>
<evidence type="ECO:0000256" key="8">
    <source>
        <dbReference type="SAM" id="MobiDB-lite"/>
    </source>
</evidence>
<keyword evidence="2" id="KW-0678">Repressor</keyword>
<comment type="subcellular location">
    <subcellularLocation>
        <location evidence="1">Nucleus</location>
    </subcellularLocation>
</comment>